<evidence type="ECO:0000313" key="2">
    <source>
        <dbReference type="Proteomes" id="UP000254161"/>
    </source>
</evidence>
<protein>
    <submittedName>
        <fullName evidence="1">Copper metallochaperone, bacterial analog of Cox17 protein</fullName>
    </submittedName>
</protein>
<dbReference type="AlphaFoldDB" id="A0A381EHD4"/>
<dbReference type="Gene3D" id="2.60.40.1890">
    <property type="entry name" value="PCu(A)C copper chaperone"/>
    <property type="match status" value="1"/>
</dbReference>
<dbReference type="InterPro" id="IPR058248">
    <property type="entry name" value="Lxx211020-like"/>
</dbReference>
<gene>
    <name evidence="1" type="ORF">NCTC12264_00654</name>
</gene>
<dbReference type="Proteomes" id="UP000254161">
    <property type="component" value="Unassembled WGS sequence"/>
</dbReference>
<dbReference type="EMBL" id="UFUZ01000001">
    <property type="protein sequence ID" value="SUX26428.1"/>
    <property type="molecule type" value="Genomic_DNA"/>
</dbReference>
<sequence length="139" mass="15595">MLNKKIFILNLLGLSLSATEIKINNAYIKQTLPNSKNTAIFLTLTNKGAKEIALIDAKSDLSEKIELHTHIHKDKKMSMIQIPKITIEPNSTTELKPGSYHIMLFDLKNSVNADTKASLTLYFDNNTSLKVEQIPSKKL</sequence>
<organism evidence="1 2">
    <name type="scientific">Campylobacter upsaliensis</name>
    <dbReference type="NCBI Taxonomy" id="28080"/>
    <lineage>
        <taxon>Bacteria</taxon>
        <taxon>Pseudomonadati</taxon>
        <taxon>Campylobacterota</taxon>
        <taxon>Epsilonproteobacteria</taxon>
        <taxon>Campylobacterales</taxon>
        <taxon>Campylobacteraceae</taxon>
        <taxon>Campylobacter</taxon>
    </lineage>
</organism>
<reference evidence="1 2" key="1">
    <citation type="submission" date="2018-06" db="EMBL/GenBank/DDBJ databases">
        <authorList>
            <consortium name="Pathogen Informatics"/>
            <person name="Doyle S."/>
        </authorList>
    </citation>
    <scope>NUCLEOTIDE SEQUENCE [LARGE SCALE GENOMIC DNA]</scope>
    <source>
        <strain evidence="1 2">NCTC12264</strain>
    </source>
</reference>
<dbReference type="RefSeq" id="WP_115629530.1">
    <property type="nucleotide sequence ID" value="NZ_JANKIR010000014.1"/>
</dbReference>
<name>A0A381EHD4_CAMUP</name>
<dbReference type="Pfam" id="PF04314">
    <property type="entry name" value="PCuAC"/>
    <property type="match status" value="1"/>
</dbReference>
<proteinExistence type="predicted"/>
<dbReference type="PANTHER" id="PTHR36302:SF1">
    <property type="entry name" value="COPPER CHAPERONE PCU(A)C"/>
    <property type="match status" value="1"/>
</dbReference>
<accession>A0A381EHD4</accession>
<dbReference type="InterPro" id="IPR007410">
    <property type="entry name" value="LpqE-like"/>
</dbReference>
<evidence type="ECO:0000313" key="1">
    <source>
        <dbReference type="EMBL" id="SUX26428.1"/>
    </source>
</evidence>
<dbReference type="InterPro" id="IPR036182">
    <property type="entry name" value="PCuAC_sf"/>
</dbReference>
<dbReference type="PANTHER" id="PTHR36302">
    <property type="entry name" value="BLR7088 PROTEIN"/>
    <property type="match status" value="1"/>
</dbReference>
<dbReference type="SUPFAM" id="SSF110087">
    <property type="entry name" value="DR1885-like metal-binding protein"/>
    <property type="match status" value="1"/>
</dbReference>